<dbReference type="InParanoid" id="E5AF09"/>
<dbReference type="VEuPathDB" id="FungiDB:LEMA_P005850.1"/>
<dbReference type="AlphaFoldDB" id="E5AF09"/>
<feature type="compositionally biased region" description="Polar residues" evidence="1">
    <location>
        <begin position="1"/>
        <end position="10"/>
    </location>
</feature>
<name>E5AF09_LEPMJ</name>
<reference evidence="3" key="1">
    <citation type="journal article" date="2011" name="Nat. Commun.">
        <title>Effector diversification within compartments of the Leptosphaeria maculans genome affected by Repeat-Induced Point mutations.</title>
        <authorList>
            <person name="Rouxel T."/>
            <person name="Grandaubert J."/>
            <person name="Hane J.K."/>
            <person name="Hoede C."/>
            <person name="van de Wouw A.P."/>
            <person name="Couloux A."/>
            <person name="Dominguez V."/>
            <person name="Anthouard V."/>
            <person name="Bally P."/>
            <person name="Bourras S."/>
            <person name="Cozijnsen A.J."/>
            <person name="Ciuffetti L.M."/>
            <person name="Degrave A."/>
            <person name="Dilmaghani A."/>
            <person name="Duret L."/>
            <person name="Fudal I."/>
            <person name="Goodwin S.B."/>
            <person name="Gout L."/>
            <person name="Glaser N."/>
            <person name="Linglin J."/>
            <person name="Kema G.H.J."/>
            <person name="Lapalu N."/>
            <person name="Lawrence C.B."/>
            <person name="May K."/>
            <person name="Meyer M."/>
            <person name="Ollivier B."/>
            <person name="Poulain J."/>
            <person name="Schoch C.L."/>
            <person name="Simon A."/>
            <person name="Spatafora J.W."/>
            <person name="Stachowiak A."/>
            <person name="Turgeon B.G."/>
            <person name="Tyler B.M."/>
            <person name="Vincent D."/>
            <person name="Weissenbach J."/>
            <person name="Amselem J."/>
            <person name="Quesneville H."/>
            <person name="Oliver R.P."/>
            <person name="Wincker P."/>
            <person name="Balesdent M.-H."/>
            <person name="Howlett B.J."/>
        </authorList>
    </citation>
    <scope>NUCLEOTIDE SEQUENCE [LARGE SCALE GENOMIC DNA]</scope>
    <source>
        <strain evidence="3">JN3 / isolate v23.1.3 / race Av1-4-5-6-7-8</strain>
    </source>
</reference>
<dbReference type="RefSeq" id="XP_003845277.1">
    <property type="nucleotide sequence ID" value="XM_003845229.1"/>
</dbReference>
<protein>
    <submittedName>
        <fullName evidence="2">Predicted protein</fullName>
    </submittedName>
</protein>
<sequence>MSSSNPSQDYKSPHPSERIPTTGRPVPSSVSILYASALQNLYRKKANNGLGCAMKPHASTSLDDALSRPRACRSRSAPEFRAWTGEREHNMWTYSKDPRGILPSRRIEQHGMQEGCGSDGKVFPPTWVVERGKREEKLYPQYGEFKGKKVCEERRCPAHRTSRVRQQQKEGPVVFQPCLKGVFTSCTITKSALPAPWCNMTEPVFQDWFVQNLAAIGISAEFSHARLAAMSREEDRQKWRAADSEKVSGKEARMMHNILPPEALRQLLATTGQPDPPELDGALVMEIKEHLKCIAERRRARRDAARGYAAPQRQSVGTAGQGSANETWFVQKCKAGWRGLWT</sequence>
<proteinExistence type="predicted"/>
<dbReference type="GeneID" id="13285898"/>
<dbReference type="Proteomes" id="UP000002668">
    <property type="component" value="Genome"/>
</dbReference>
<organism evidence="2 3">
    <name type="scientific">Leptosphaeria maculans (strain JN3 / isolate v23.1.3 / race Av1-4-5-6-7-8)</name>
    <name type="common">Blackleg fungus</name>
    <name type="synonym">Phoma lingam</name>
    <dbReference type="NCBI Taxonomy" id="985895"/>
    <lineage>
        <taxon>Eukaryota</taxon>
        <taxon>Fungi</taxon>
        <taxon>Dikarya</taxon>
        <taxon>Ascomycota</taxon>
        <taxon>Pezizomycotina</taxon>
        <taxon>Dothideomycetes</taxon>
        <taxon>Pleosporomycetidae</taxon>
        <taxon>Pleosporales</taxon>
        <taxon>Pleosporineae</taxon>
        <taxon>Leptosphaeriaceae</taxon>
        <taxon>Plenodomus</taxon>
        <taxon>Plenodomus lingam/Leptosphaeria maculans species complex</taxon>
    </lineage>
</organism>
<accession>E5AF09</accession>
<evidence type="ECO:0000313" key="2">
    <source>
        <dbReference type="EMBL" id="CBY01798.1"/>
    </source>
</evidence>
<dbReference type="EMBL" id="FP929139">
    <property type="protein sequence ID" value="CBY01798.1"/>
    <property type="molecule type" value="Genomic_DNA"/>
</dbReference>
<evidence type="ECO:0000313" key="3">
    <source>
        <dbReference type="Proteomes" id="UP000002668"/>
    </source>
</evidence>
<dbReference type="HOGENOM" id="CLU_811509_0_0_1"/>
<dbReference type="OrthoDB" id="3684493at2759"/>
<keyword evidence="3" id="KW-1185">Reference proteome</keyword>
<evidence type="ECO:0000256" key="1">
    <source>
        <dbReference type="SAM" id="MobiDB-lite"/>
    </source>
</evidence>
<gene>
    <name evidence="2" type="ORF">LEMA_P005850.1</name>
</gene>
<feature type="region of interest" description="Disordered" evidence="1">
    <location>
        <begin position="1"/>
        <end position="27"/>
    </location>
</feature>